<keyword evidence="3" id="KW-1185">Reference proteome</keyword>
<feature type="region of interest" description="Disordered" evidence="1">
    <location>
        <begin position="1"/>
        <end position="23"/>
    </location>
</feature>
<comment type="caution">
    <text evidence="2">The sequence shown here is derived from an EMBL/GenBank/DDBJ whole genome shotgun (WGS) entry which is preliminary data.</text>
</comment>
<accession>A0A0H1RJ14</accession>
<sequence length="75" mass="8275">MVATELADWASHPEHPMRSEQRHDGRFLDQIIADLLAASRMLRSLSCPAKGVQAPFDGHDMKTAPICGYLLGTLE</sequence>
<evidence type="ECO:0000313" key="3">
    <source>
        <dbReference type="Proteomes" id="UP000035489"/>
    </source>
</evidence>
<proteinExistence type="predicted"/>
<feature type="compositionally biased region" description="Basic and acidic residues" evidence="1">
    <location>
        <begin position="11"/>
        <end position="23"/>
    </location>
</feature>
<dbReference type="Proteomes" id="UP000035489">
    <property type="component" value="Unassembled WGS sequence"/>
</dbReference>
<dbReference type="AlphaFoldDB" id="A0A0H1RJ14"/>
<dbReference type="EMBL" id="LCYG01000032">
    <property type="protein sequence ID" value="KLK92602.1"/>
    <property type="molecule type" value="Genomic_DNA"/>
</dbReference>
<name>A0A0H1RJ14_9HYPH</name>
<evidence type="ECO:0000256" key="1">
    <source>
        <dbReference type="SAM" id="MobiDB-lite"/>
    </source>
</evidence>
<gene>
    <name evidence="2" type="ORF">AA309_12910</name>
</gene>
<organism evidence="2 3">
    <name type="scientific">Microvirga vignae</name>
    <dbReference type="NCBI Taxonomy" id="1225564"/>
    <lineage>
        <taxon>Bacteria</taxon>
        <taxon>Pseudomonadati</taxon>
        <taxon>Pseudomonadota</taxon>
        <taxon>Alphaproteobacteria</taxon>
        <taxon>Hyphomicrobiales</taxon>
        <taxon>Methylobacteriaceae</taxon>
        <taxon>Microvirga</taxon>
    </lineage>
</organism>
<reference evidence="2 3" key="1">
    <citation type="submission" date="2015-05" db="EMBL/GenBank/DDBJ databases">
        <title>Draft genome sequence of Microvirga vignae strain BR3299, a novel nitrogen fixing bacteria isolated from Brazil semi-aired region.</title>
        <authorList>
            <person name="Zilli J.E."/>
            <person name="Passos S.R."/>
            <person name="Leite J."/>
            <person name="Baldani J.I."/>
            <person name="Xavier G.R."/>
            <person name="Rumjaneck N.G."/>
            <person name="Simoes-Araujo J.L."/>
        </authorList>
    </citation>
    <scope>NUCLEOTIDE SEQUENCE [LARGE SCALE GENOMIC DNA]</scope>
    <source>
        <strain evidence="2 3">BR3299</strain>
    </source>
</reference>
<protein>
    <submittedName>
        <fullName evidence="2">Uncharacterized protein</fullName>
    </submittedName>
</protein>
<dbReference type="PATRIC" id="fig|1225564.3.peg.3414"/>
<evidence type="ECO:0000313" key="2">
    <source>
        <dbReference type="EMBL" id="KLK92602.1"/>
    </source>
</evidence>